<dbReference type="RefSeq" id="WP_163987494.1">
    <property type="nucleotide sequence ID" value="NZ_WUEY01000006.1"/>
</dbReference>
<reference evidence="1 2" key="1">
    <citation type="submission" date="2019-12" db="EMBL/GenBank/DDBJ databases">
        <title>Rhizobium genotypes associated with high levels of biological nitrogen fixation by grain legumes in a temperate-maritime cropping system.</title>
        <authorList>
            <person name="Maluk M."/>
            <person name="Francesc Ferrando Molina F."/>
            <person name="Lopez Del Egido L."/>
            <person name="Lafos M."/>
            <person name="Langarica-Fuentes A."/>
            <person name="Gebre Yohannes G."/>
            <person name="Young M.W."/>
            <person name="Martin P."/>
            <person name="Gantlett R."/>
            <person name="Kenicer G."/>
            <person name="Hawes C."/>
            <person name="Begg G.S."/>
            <person name="Quilliam R.S."/>
            <person name="Squire G.R."/>
            <person name="Poole P.S."/>
            <person name="Young P.W."/>
            <person name="Iannetta P.M."/>
            <person name="James E.K."/>
        </authorList>
    </citation>
    <scope>NUCLEOTIDE SEQUENCE [LARGE SCALE GENOMIC DNA]</scope>
    <source>
        <strain evidence="1 2">JHI1118</strain>
    </source>
</reference>
<organism evidence="1 2">
    <name type="scientific">Rhizobium lusitanum</name>
    <dbReference type="NCBI Taxonomy" id="293958"/>
    <lineage>
        <taxon>Bacteria</taxon>
        <taxon>Pseudomonadati</taxon>
        <taxon>Pseudomonadota</taxon>
        <taxon>Alphaproteobacteria</taxon>
        <taxon>Hyphomicrobiales</taxon>
        <taxon>Rhizobiaceae</taxon>
        <taxon>Rhizobium/Agrobacterium group</taxon>
        <taxon>Rhizobium</taxon>
    </lineage>
</organism>
<proteinExistence type="predicted"/>
<protein>
    <submittedName>
        <fullName evidence="1">Uncharacterized protein</fullName>
    </submittedName>
</protein>
<gene>
    <name evidence="1" type="ORF">GR212_15645</name>
</gene>
<dbReference type="Proteomes" id="UP000483035">
    <property type="component" value="Unassembled WGS sequence"/>
</dbReference>
<dbReference type="AlphaFoldDB" id="A0A6L9U9M1"/>
<comment type="caution">
    <text evidence="1">The sequence shown here is derived from an EMBL/GenBank/DDBJ whole genome shotgun (WGS) entry which is preliminary data.</text>
</comment>
<dbReference type="EMBL" id="WUEY01000006">
    <property type="protein sequence ID" value="NEI71012.1"/>
    <property type="molecule type" value="Genomic_DNA"/>
</dbReference>
<sequence length="138" mass="15129">MTRFNHAVSVAFTVISSDKEGNDFTPAMLKEALLNRIRDMDNSPKGNEWLDAVGAPFDTVEEEEQTPKRFKFEARVFCEFEIVANSEEEAVSLLESATMETGNLGCLANGDPIVAKLTEIEDAGRGNWSAVAIDGEVI</sequence>
<name>A0A6L9U9M1_9HYPH</name>
<evidence type="ECO:0000313" key="2">
    <source>
        <dbReference type="Proteomes" id="UP000483035"/>
    </source>
</evidence>
<evidence type="ECO:0000313" key="1">
    <source>
        <dbReference type="EMBL" id="NEI71012.1"/>
    </source>
</evidence>
<accession>A0A6L9U9M1</accession>